<dbReference type="InterPro" id="IPR041479">
    <property type="entry name" value="TetR_CgmR_C"/>
</dbReference>
<dbReference type="InterPro" id="IPR009057">
    <property type="entry name" value="Homeodomain-like_sf"/>
</dbReference>
<protein>
    <submittedName>
        <fullName evidence="4">TetR/AcrR family transcriptional regulator</fullName>
    </submittedName>
</protein>
<dbReference type="InterPro" id="IPR001647">
    <property type="entry name" value="HTH_TetR"/>
</dbReference>
<dbReference type="SUPFAM" id="SSF46689">
    <property type="entry name" value="Homeodomain-like"/>
    <property type="match status" value="1"/>
</dbReference>
<dbReference type="PROSITE" id="PS50977">
    <property type="entry name" value="HTH_TETR_2"/>
    <property type="match status" value="1"/>
</dbReference>
<evidence type="ECO:0000256" key="2">
    <source>
        <dbReference type="PROSITE-ProRule" id="PRU00335"/>
    </source>
</evidence>
<proteinExistence type="predicted"/>
<comment type="caution">
    <text evidence="4">The sequence shown here is derived from an EMBL/GenBank/DDBJ whole genome shotgun (WGS) entry which is preliminary data.</text>
</comment>
<organism evidence="4 5">
    <name type="scientific">Brevundimonas staleyi</name>
    <dbReference type="NCBI Taxonomy" id="74326"/>
    <lineage>
        <taxon>Bacteria</taxon>
        <taxon>Pseudomonadati</taxon>
        <taxon>Pseudomonadota</taxon>
        <taxon>Alphaproteobacteria</taxon>
        <taxon>Caulobacterales</taxon>
        <taxon>Caulobacteraceae</taxon>
        <taxon>Brevundimonas</taxon>
    </lineage>
</organism>
<dbReference type="Pfam" id="PF17937">
    <property type="entry name" value="TetR_C_28"/>
    <property type="match status" value="1"/>
</dbReference>
<accession>A0ABW0FPU3</accession>
<dbReference type="Gene3D" id="1.10.357.10">
    <property type="entry name" value="Tetracycline Repressor, domain 2"/>
    <property type="match status" value="1"/>
</dbReference>
<dbReference type="EMBL" id="JBHSLF010000002">
    <property type="protein sequence ID" value="MFC5342722.1"/>
    <property type="molecule type" value="Genomic_DNA"/>
</dbReference>
<evidence type="ECO:0000259" key="3">
    <source>
        <dbReference type="PROSITE" id="PS50977"/>
    </source>
</evidence>
<dbReference type="SUPFAM" id="SSF48498">
    <property type="entry name" value="Tetracyclin repressor-like, C-terminal domain"/>
    <property type="match status" value="1"/>
</dbReference>
<dbReference type="InterPro" id="IPR036271">
    <property type="entry name" value="Tet_transcr_reg_TetR-rel_C_sf"/>
</dbReference>
<dbReference type="PRINTS" id="PR00455">
    <property type="entry name" value="HTHTETR"/>
</dbReference>
<evidence type="ECO:0000256" key="1">
    <source>
        <dbReference type="ARBA" id="ARBA00023125"/>
    </source>
</evidence>
<sequence>MNALARRRAPETTRAEILDKAVEVASEGGTGGFTLDAVAARTSFSKGAVLHHFPTKTALLEGMVDHLGQMFTEAILTEAARDPEPYGRNARAYLRVTINDTVTPADVSVGRIILAACAMEPSLAARWTKWVREVTKDDPCDPVGADDALLLRLLADGLWMSDLFGVHEISPEQRKAMLSLLTPGHPAMLEPAE</sequence>
<evidence type="ECO:0000313" key="4">
    <source>
        <dbReference type="EMBL" id="MFC5342722.1"/>
    </source>
</evidence>
<dbReference type="PANTHER" id="PTHR30055">
    <property type="entry name" value="HTH-TYPE TRANSCRIPTIONAL REGULATOR RUTR"/>
    <property type="match status" value="1"/>
</dbReference>
<dbReference type="RefSeq" id="WP_374038642.1">
    <property type="nucleotide sequence ID" value="NZ_CP169082.1"/>
</dbReference>
<keyword evidence="1 2" id="KW-0238">DNA-binding</keyword>
<dbReference type="InterPro" id="IPR050109">
    <property type="entry name" value="HTH-type_TetR-like_transc_reg"/>
</dbReference>
<dbReference type="Proteomes" id="UP001596152">
    <property type="component" value="Unassembled WGS sequence"/>
</dbReference>
<keyword evidence="5" id="KW-1185">Reference proteome</keyword>
<dbReference type="Pfam" id="PF00440">
    <property type="entry name" value="TetR_N"/>
    <property type="match status" value="1"/>
</dbReference>
<name>A0ABW0FPU3_9CAUL</name>
<feature type="domain" description="HTH tetR-type" evidence="3">
    <location>
        <begin position="11"/>
        <end position="71"/>
    </location>
</feature>
<dbReference type="PANTHER" id="PTHR30055:SF148">
    <property type="entry name" value="TETR-FAMILY TRANSCRIPTIONAL REGULATOR"/>
    <property type="match status" value="1"/>
</dbReference>
<feature type="DNA-binding region" description="H-T-H motif" evidence="2">
    <location>
        <begin position="34"/>
        <end position="53"/>
    </location>
</feature>
<evidence type="ECO:0000313" key="5">
    <source>
        <dbReference type="Proteomes" id="UP001596152"/>
    </source>
</evidence>
<reference evidence="5" key="1">
    <citation type="journal article" date="2019" name="Int. J. Syst. Evol. Microbiol.">
        <title>The Global Catalogue of Microorganisms (GCM) 10K type strain sequencing project: providing services to taxonomists for standard genome sequencing and annotation.</title>
        <authorList>
            <consortium name="The Broad Institute Genomics Platform"/>
            <consortium name="The Broad Institute Genome Sequencing Center for Infectious Disease"/>
            <person name="Wu L."/>
            <person name="Ma J."/>
        </authorList>
    </citation>
    <scope>NUCLEOTIDE SEQUENCE [LARGE SCALE GENOMIC DNA]</scope>
    <source>
        <strain evidence="5">JCM 12125</strain>
    </source>
</reference>
<gene>
    <name evidence="4" type="ORF">ACFPIE_02275</name>
</gene>